<evidence type="ECO:0000256" key="2">
    <source>
        <dbReference type="ARBA" id="ARBA00010199"/>
    </source>
</evidence>
<reference evidence="9 10" key="1">
    <citation type="submission" date="2019-08" db="EMBL/GenBank/DDBJ databases">
        <title>In-depth cultivation of the pig gut microbiome towards novel bacterial diversity and tailored functional studies.</title>
        <authorList>
            <person name="Wylensek D."/>
            <person name="Hitch T.C.A."/>
            <person name="Clavel T."/>
        </authorList>
    </citation>
    <scope>NUCLEOTIDE SEQUENCE [LARGE SCALE GENOMIC DNA]</scope>
    <source>
        <strain evidence="9 10">WCA-383-APC-5B</strain>
    </source>
</reference>
<keyword evidence="3" id="KW-0813">Transport</keyword>
<feature type="transmembrane region" description="Helical" evidence="8">
    <location>
        <begin position="94"/>
        <end position="116"/>
    </location>
</feature>
<keyword evidence="4 8" id="KW-0812">Transmembrane</keyword>
<gene>
    <name evidence="9" type="primary">spoVB</name>
    <name evidence="9" type="ORF">FYJ33_00145</name>
</gene>
<evidence type="ECO:0000256" key="6">
    <source>
        <dbReference type="ARBA" id="ARBA00023136"/>
    </source>
</evidence>
<evidence type="ECO:0000256" key="8">
    <source>
        <dbReference type="SAM" id="Phobius"/>
    </source>
</evidence>
<feature type="transmembrane region" description="Helical" evidence="8">
    <location>
        <begin position="386"/>
        <end position="405"/>
    </location>
</feature>
<accession>A0A7X2MVK9</accession>
<organism evidence="9 10">
    <name type="scientific">Inconstantimicrobium porci</name>
    <dbReference type="NCBI Taxonomy" id="2652291"/>
    <lineage>
        <taxon>Bacteria</taxon>
        <taxon>Bacillati</taxon>
        <taxon>Bacillota</taxon>
        <taxon>Clostridia</taxon>
        <taxon>Eubacteriales</taxon>
        <taxon>Clostridiaceae</taxon>
        <taxon>Inconstantimicrobium</taxon>
    </lineage>
</organism>
<evidence type="ECO:0000313" key="9">
    <source>
        <dbReference type="EMBL" id="MSR89859.1"/>
    </source>
</evidence>
<dbReference type="InterPro" id="IPR050222">
    <property type="entry name" value="MATE_MdtK"/>
</dbReference>
<dbReference type="AlphaFoldDB" id="A0A7X2MVK9"/>
<feature type="transmembrane region" description="Helical" evidence="8">
    <location>
        <begin position="411"/>
        <end position="432"/>
    </location>
</feature>
<dbReference type="Proteomes" id="UP000460287">
    <property type="component" value="Unassembled WGS sequence"/>
</dbReference>
<keyword evidence="5 8" id="KW-1133">Transmembrane helix</keyword>
<protein>
    <recommendedName>
        <fullName evidence="7">Multidrug-efflux transporter</fullName>
    </recommendedName>
</protein>
<feature type="transmembrane region" description="Helical" evidence="8">
    <location>
        <begin position="356"/>
        <end position="379"/>
    </location>
</feature>
<dbReference type="PIRSF" id="PIRSF038958">
    <property type="entry name" value="PG_synth_SpoVB"/>
    <property type="match status" value="1"/>
</dbReference>
<feature type="transmembrane region" description="Helical" evidence="8">
    <location>
        <begin position="162"/>
        <end position="181"/>
    </location>
</feature>
<feature type="transmembrane region" description="Helical" evidence="8">
    <location>
        <begin position="122"/>
        <end position="141"/>
    </location>
</feature>
<dbReference type="NCBIfam" id="TIGR02900">
    <property type="entry name" value="spore_V_B"/>
    <property type="match status" value="1"/>
</dbReference>
<feature type="transmembrane region" description="Helical" evidence="8">
    <location>
        <begin position="227"/>
        <end position="244"/>
    </location>
</feature>
<feature type="transmembrane region" description="Helical" evidence="8">
    <location>
        <begin position="187"/>
        <end position="207"/>
    </location>
</feature>
<feature type="transmembrane region" description="Helical" evidence="8">
    <location>
        <begin position="475"/>
        <end position="494"/>
    </location>
</feature>
<name>A0A7X2MVK9_9CLOT</name>
<dbReference type="EMBL" id="VULX01000001">
    <property type="protein sequence ID" value="MSR89859.1"/>
    <property type="molecule type" value="Genomic_DNA"/>
</dbReference>
<evidence type="ECO:0000256" key="1">
    <source>
        <dbReference type="ARBA" id="ARBA00004141"/>
    </source>
</evidence>
<keyword evidence="6 8" id="KW-0472">Membrane</keyword>
<sequence>MNEENSFYKNTFLLTAANITVGMLGFIFSIYLSKILGAEGVGLYNLVMPIYNLFIGLMTAGIIAAISKIAAVYSSRHDYSSLFKSLKSFAVFNFIWAIIIGIMVFFAAPAIGMMWVKDSRTILAIKITCPAMICIALSNILKGYFYGISKITMPAIVDIFEKAMRIVVFLMIVVALSTDNLSTLVCAAYIALTYGEFQSLFLLYLYFRYTKRKIQYVPSKTENSFQLVFDIIIVSLPLCLNAFLNNGFYTLSALVVPRRLVSAGFSYSSALEMIGKYSGMAIVISNFPIVIINSLNTVLVPDLSQTMEQKDYFLAKSRIKEVLAISFLLGLATIIVCNTVPDSLGYMFFSKKDIGLYIRAASIVCPISFSAMSMFGILNGLSRQKIILRNAIITETLEVTCLYFLTGIYRINVYGYAITALIINSLSLFLNLHEVKKNVDLDISLCNIVIFILAAILIYFMIKLCLPFMSSFNPIVKNTIVMIAGYGAMALFALRYQSRVNS</sequence>
<evidence type="ECO:0000256" key="7">
    <source>
        <dbReference type="ARBA" id="ARBA00031636"/>
    </source>
</evidence>
<feature type="transmembrane region" description="Helical" evidence="8">
    <location>
        <begin position="12"/>
        <end position="33"/>
    </location>
</feature>
<keyword evidence="10" id="KW-1185">Reference proteome</keyword>
<evidence type="ECO:0000256" key="3">
    <source>
        <dbReference type="ARBA" id="ARBA00022448"/>
    </source>
</evidence>
<evidence type="ECO:0000256" key="5">
    <source>
        <dbReference type="ARBA" id="ARBA00022989"/>
    </source>
</evidence>
<comment type="similarity">
    <text evidence="2">Belongs to the multi antimicrobial extrusion (MATE) (TC 2.A.66.1) family.</text>
</comment>
<feature type="transmembrane region" description="Helical" evidence="8">
    <location>
        <begin position="444"/>
        <end position="469"/>
    </location>
</feature>
<dbReference type="InterPro" id="IPR024923">
    <property type="entry name" value="PG_synth_SpoVB"/>
</dbReference>
<evidence type="ECO:0000313" key="10">
    <source>
        <dbReference type="Proteomes" id="UP000460287"/>
    </source>
</evidence>
<dbReference type="GO" id="GO:0005886">
    <property type="term" value="C:plasma membrane"/>
    <property type="evidence" value="ECO:0007669"/>
    <property type="project" value="TreeGrafter"/>
</dbReference>
<feature type="transmembrane region" description="Helical" evidence="8">
    <location>
        <begin position="53"/>
        <end position="73"/>
    </location>
</feature>
<comment type="caution">
    <text evidence="9">The sequence shown here is derived from an EMBL/GenBank/DDBJ whole genome shotgun (WGS) entry which is preliminary data.</text>
</comment>
<evidence type="ECO:0000256" key="4">
    <source>
        <dbReference type="ARBA" id="ARBA00022692"/>
    </source>
</evidence>
<proteinExistence type="inferred from homology"/>
<feature type="transmembrane region" description="Helical" evidence="8">
    <location>
        <begin position="277"/>
        <end position="301"/>
    </location>
</feature>
<dbReference type="InterPro" id="IPR002797">
    <property type="entry name" value="Polysacc_synth"/>
</dbReference>
<comment type="subcellular location">
    <subcellularLocation>
        <location evidence="1">Membrane</location>
        <topology evidence="1">Multi-pass membrane protein</topology>
    </subcellularLocation>
</comment>
<feature type="transmembrane region" description="Helical" evidence="8">
    <location>
        <begin position="322"/>
        <end position="341"/>
    </location>
</feature>
<dbReference type="PANTHER" id="PTHR43298:SF2">
    <property type="entry name" value="FMN_FAD EXPORTER YEEO-RELATED"/>
    <property type="match status" value="1"/>
</dbReference>
<dbReference type="InterPro" id="IPR014249">
    <property type="entry name" value="Spore_V_B"/>
</dbReference>
<dbReference type="Pfam" id="PF01943">
    <property type="entry name" value="Polysacc_synt"/>
    <property type="match status" value="1"/>
</dbReference>
<dbReference type="RefSeq" id="WP_154529749.1">
    <property type="nucleotide sequence ID" value="NZ_VULX01000001.1"/>
</dbReference>
<dbReference type="PANTHER" id="PTHR43298">
    <property type="entry name" value="MULTIDRUG RESISTANCE PROTEIN NORM-RELATED"/>
    <property type="match status" value="1"/>
</dbReference>